<protein>
    <submittedName>
        <fullName evidence="1">Uncharacterized protein</fullName>
    </submittedName>
</protein>
<evidence type="ECO:0000313" key="2">
    <source>
        <dbReference type="EMBL" id="WER42820.1"/>
    </source>
</evidence>
<gene>
    <name evidence="1" type="ORF">GTI81_13795</name>
    <name evidence="2" type="ORF">P0083_00385</name>
</gene>
<evidence type="ECO:0000313" key="4">
    <source>
        <dbReference type="Proteomes" id="UP001222182"/>
    </source>
</evidence>
<reference evidence="2 4" key="2">
    <citation type="submission" date="2023-03" db="EMBL/GenBank/DDBJ databases">
        <title>Complete genome sequence of an Enterococcus faecalis urinary isolate.</title>
        <authorList>
            <person name="Brauer A.L."/>
            <person name="Armbruster C.E."/>
        </authorList>
    </citation>
    <scope>NUCLEOTIDE SEQUENCE [LARGE SCALE GENOMIC DNA]</scope>
    <source>
        <strain evidence="2 4">3143</strain>
    </source>
</reference>
<dbReference type="EMBL" id="WVTJ01000035">
    <property type="protein sequence ID" value="MXS53773.1"/>
    <property type="molecule type" value="Genomic_DNA"/>
</dbReference>
<sequence>MKTDLTRQAEKCLWHYTNKMGVFGCFEVTIGWFGKERVDFMTYSTDNTIRCYEIKVTLADLKSSAKQTFLGDYNYLVVTNELWEKIQANPDLKWKYSNQGILIFSELRHNLGITSVKKAKKQNVTLGTRATVLESMVRSLNREVEKFYKVNPFWGLSEEVK</sequence>
<dbReference type="Proteomes" id="UP000429730">
    <property type="component" value="Unassembled WGS sequence"/>
</dbReference>
<name>A0AAP6RJ42_ENTFL</name>
<accession>A0AAP6RJ42</accession>
<dbReference type="AlphaFoldDB" id="A0AAP6RJ42"/>
<organism evidence="1 3">
    <name type="scientific">Enterococcus faecalis</name>
    <name type="common">Streptococcus faecalis</name>
    <dbReference type="NCBI Taxonomy" id="1351"/>
    <lineage>
        <taxon>Bacteria</taxon>
        <taxon>Bacillati</taxon>
        <taxon>Bacillota</taxon>
        <taxon>Bacilli</taxon>
        <taxon>Lactobacillales</taxon>
        <taxon>Enterococcaceae</taxon>
        <taxon>Enterococcus</taxon>
    </lineage>
</organism>
<proteinExistence type="predicted"/>
<dbReference type="RefSeq" id="WP_002389003.1">
    <property type="nucleotide sequence ID" value="NZ_CABGHL010000010.1"/>
</dbReference>
<reference evidence="1 3" key="1">
    <citation type="submission" date="2019-04" db="EMBL/GenBank/DDBJ databases">
        <title>Step-wise assembly of the neonatal virome modulated by breast feeding.</title>
        <authorList>
            <person name="Liang G."/>
            <person name="Bushman F."/>
        </authorList>
    </citation>
    <scope>NUCLEOTIDE SEQUENCE [LARGE SCALE GENOMIC DNA]</scope>
    <source>
        <strain evidence="1 3">E3754</strain>
    </source>
</reference>
<dbReference type="EMBL" id="CP119528">
    <property type="protein sequence ID" value="WER42820.1"/>
    <property type="molecule type" value="Genomic_DNA"/>
</dbReference>
<evidence type="ECO:0000313" key="3">
    <source>
        <dbReference type="Proteomes" id="UP000429730"/>
    </source>
</evidence>
<evidence type="ECO:0000313" key="1">
    <source>
        <dbReference type="EMBL" id="MXS53773.1"/>
    </source>
</evidence>
<dbReference type="Proteomes" id="UP001222182">
    <property type="component" value="Chromosome"/>
</dbReference>